<feature type="transmembrane region" description="Helical" evidence="1">
    <location>
        <begin position="110"/>
        <end position="129"/>
    </location>
</feature>
<keyword evidence="4" id="KW-1185">Reference proteome</keyword>
<dbReference type="VEuPathDB" id="FungiDB:TSTA_113020"/>
<dbReference type="OMA" id="MQVIMEW"/>
<feature type="transmembrane region" description="Helical" evidence="1">
    <location>
        <begin position="6"/>
        <end position="27"/>
    </location>
</feature>
<reference evidence="4" key="1">
    <citation type="journal article" date="2015" name="Genome Announc.">
        <title>Genome sequence of the AIDS-associated pathogen Penicillium marneffei (ATCC18224) and its near taxonomic relative Talaromyces stipitatus (ATCC10500).</title>
        <authorList>
            <person name="Nierman W.C."/>
            <person name="Fedorova-Abrams N.D."/>
            <person name="Andrianopoulos A."/>
        </authorList>
    </citation>
    <scope>NUCLEOTIDE SEQUENCE [LARGE SCALE GENOMIC DNA]</scope>
    <source>
        <strain evidence="4">ATCC 10500 / CBS 375.48 / QM 6759 / NRRL 1006</strain>
    </source>
</reference>
<dbReference type="RefSeq" id="XP_002481468.1">
    <property type="nucleotide sequence ID" value="XM_002481423.1"/>
</dbReference>
<organism evidence="3 4">
    <name type="scientific">Talaromyces stipitatus (strain ATCC 10500 / CBS 375.48 / QM 6759 / NRRL 1006)</name>
    <name type="common">Penicillium stipitatum</name>
    <dbReference type="NCBI Taxonomy" id="441959"/>
    <lineage>
        <taxon>Eukaryota</taxon>
        <taxon>Fungi</taxon>
        <taxon>Dikarya</taxon>
        <taxon>Ascomycota</taxon>
        <taxon>Pezizomycotina</taxon>
        <taxon>Eurotiomycetes</taxon>
        <taxon>Eurotiomycetidae</taxon>
        <taxon>Eurotiales</taxon>
        <taxon>Trichocomaceae</taxon>
        <taxon>Talaromyces</taxon>
        <taxon>Talaromyces sect. Talaromyces</taxon>
    </lineage>
</organism>
<protein>
    <recommendedName>
        <fullName evidence="2">DUF7702 domain-containing protein</fullName>
    </recommendedName>
</protein>
<dbReference type="STRING" id="441959.B8MCV0"/>
<evidence type="ECO:0000256" key="1">
    <source>
        <dbReference type="SAM" id="Phobius"/>
    </source>
</evidence>
<keyword evidence="1" id="KW-1133">Transmembrane helix</keyword>
<feature type="transmembrane region" description="Helical" evidence="1">
    <location>
        <begin position="39"/>
        <end position="58"/>
    </location>
</feature>
<keyword evidence="1" id="KW-0812">Transmembrane</keyword>
<dbReference type="InterPro" id="IPR056119">
    <property type="entry name" value="DUF7702"/>
</dbReference>
<dbReference type="InParanoid" id="B8MCV0"/>
<dbReference type="OrthoDB" id="2560628at2759"/>
<dbReference type="PANTHER" id="PTHR42109:SF2">
    <property type="entry name" value="INTEGRAL MEMBRANE PROTEIN"/>
    <property type="match status" value="1"/>
</dbReference>
<keyword evidence="1" id="KW-0472">Membrane</keyword>
<dbReference type="EMBL" id="EQ962655">
    <property type="protein sequence ID" value="EED17476.1"/>
    <property type="molecule type" value="Genomic_DNA"/>
</dbReference>
<sequence length="296" mass="32693">MIITTKHIAIAELVVHSPAALVSIFVVLRHGFHRQLGWIYLFVLCGIRIGGAIMEIRSHNDPSNTNEEEWVIILQSVGLSLLLLSSLGLLKRVAGIYSKRATSNSRRSRAVQILHLPALIALVLSIMGGTDQFSSDVSQHGSGKTKTRVGVILFLAVYICLFVLCMITISDARLMQRSQKRILICVLTSLPLIAVRLLYSLIGDFSNNPDNQFSIVNGLPVIQLAMVTIEEFLIVLMYAILGVFTPRASSPSFEVPYEPQPQQLLPQVQNYGQEPVNYAKYAAQSAFNGNAYNGRQ</sequence>
<dbReference type="PhylomeDB" id="B8MCV0"/>
<gene>
    <name evidence="3" type="ORF">TSTA_113020</name>
</gene>
<evidence type="ECO:0000313" key="3">
    <source>
        <dbReference type="EMBL" id="EED17476.1"/>
    </source>
</evidence>
<feature type="domain" description="DUF7702" evidence="2">
    <location>
        <begin position="5"/>
        <end position="244"/>
    </location>
</feature>
<dbReference type="PANTHER" id="PTHR42109">
    <property type="entry name" value="UNPLACED GENOMIC SCAFFOLD UM_SCAF_CONTIG_1.265, WHOLE GENOME SHOTGUN SEQUENCE"/>
    <property type="match status" value="1"/>
</dbReference>
<dbReference type="AlphaFoldDB" id="B8MCV0"/>
<dbReference type="eggNOG" id="ENOG502SCPV">
    <property type="taxonomic scope" value="Eukaryota"/>
</dbReference>
<feature type="transmembrane region" description="Helical" evidence="1">
    <location>
        <begin position="149"/>
        <end position="170"/>
    </location>
</feature>
<feature type="transmembrane region" description="Helical" evidence="1">
    <location>
        <begin position="182"/>
        <end position="202"/>
    </location>
</feature>
<evidence type="ECO:0000259" key="2">
    <source>
        <dbReference type="Pfam" id="PF24800"/>
    </source>
</evidence>
<evidence type="ECO:0000313" key="4">
    <source>
        <dbReference type="Proteomes" id="UP000001745"/>
    </source>
</evidence>
<name>B8MCV0_TALSN</name>
<dbReference type="HOGENOM" id="CLU_064985_0_1_1"/>
<feature type="transmembrane region" description="Helical" evidence="1">
    <location>
        <begin position="222"/>
        <end position="244"/>
    </location>
</feature>
<dbReference type="Pfam" id="PF24800">
    <property type="entry name" value="DUF7702"/>
    <property type="match status" value="1"/>
</dbReference>
<accession>B8MCV0</accession>
<feature type="transmembrane region" description="Helical" evidence="1">
    <location>
        <begin position="70"/>
        <end position="90"/>
    </location>
</feature>
<proteinExistence type="predicted"/>
<dbReference type="GeneID" id="8105767"/>
<dbReference type="Proteomes" id="UP000001745">
    <property type="component" value="Unassembled WGS sequence"/>
</dbReference>